<organism evidence="2 3">
    <name type="scientific">Absidia repens</name>
    <dbReference type="NCBI Taxonomy" id="90262"/>
    <lineage>
        <taxon>Eukaryota</taxon>
        <taxon>Fungi</taxon>
        <taxon>Fungi incertae sedis</taxon>
        <taxon>Mucoromycota</taxon>
        <taxon>Mucoromycotina</taxon>
        <taxon>Mucoromycetes</taxon>
        <taxon>Mucorales</taxon>
        <taxon>Cunninghamellaceae</taxon>
        <taxon>Absidia</taxon>
    </lineage>
</organism>
<keyword evidence="3" id="KW-1185">Reference proteome</keyword>
<comment type="caution">
    <text evidence="2">The sequence shown here is derived from an EMBL/GenBank/DDBJ whole genome shotgun (WGS) entry which is preliminary data.</text>
</comment>
<evidence type="ECO:0000256" key="1">
    <source>
        <dbReference type="SAM" id="Phobius"/>
    </source>
</evidence>
<evidence type="ECO:0000313" key="2">
    <source>
        <dbReference type="EMBL" id="ORZ04138.1"/>
    </source>
</evidence>
<keyword evidence="1" id="KW-0812">Transmembrane</keyword>
<accession>A0A1X2HWX4</accession>
<sequence>TSVLFVIIIIVIVITIIVAIIVVGLFVMMIEHNGRWILYVKIRKSYVGTIDSMRTGGCRC</sequence>
<gene>
    <name evidence="2" type="ORF">BCR42DRAFT_429550</name>
</gene>
<dbReference type="EMBL" id="MCGE01000053">
    <property type="protein sequence ID" value="ORZ04138.1"/>
    <property type="molecule type" value="Genomic_DNA"/>
</dbReference>
<keyword evidence="1" id="KW-0472">Membrane</keyword>
<proteinExistence type="predicted"/>
<evidence type="ECO:0000313" key="3">
    <source>
        <dbReference type="Proteomes" id="UP000193560"/>
    </source>
</evidence>
<dbReference type="Proteomes" id="UP000193560">
    <property type="component" value="Unassembled WGS sequence"/>
</dbReference>
<feature type="non-terminal residue" evidence="2">
    <location>
        <position position="1"/>
    </location>
</feature>
<name>A0A1X2HWX4_9FUNG</name>
<feature type="transmembrane region" description="Helical" evidence="1">
    <location>
        <begin position="6"/>
        <end position="30"/>
    </location>
</feature>
<reference evidence="2 3" key="1">
    <citation type="submission" date="2016-07" db="EMBL/GenBank/DDBJ databases">
        <title>Pervasive Adenine N6-methylation of Active Genes in Fungi.</title>
        <authorList>
            <consortium name="DOE Joint Genome Institute"/>
            <person name="Mondo S.J."/>
            <person name="Dannebaum R.O."/>
            <person name="Kuo R.C."/>
            <person name="Labutti K."/>
            <person name="Haridas S."/>
            <person name="Kuo A."/>
            <person name="Salamov A."/>
            <person name="Ahrendt S.R."/>
            <person name="Lipzen A."/>
            <person name="Sullivan W."/>
            <person name="Andreopoulos W.B."/>
            <person name="Clum A."/>
            <person name="Lindquist E."/>
            <person name="Daum C."/>
            <person name="Ramamoorthy G.K."/>
            <person name="Gryganskyi A."/>
            <person name="Culley D."/>
            <person name="Magnuson J.K."/>
            <person name="James T.Y."/>
            <person name="O'Malley M.A."/>
            <person name="Stajich J.E."/>
            <person name="Spatafora J.W."/>
            <person name="Visel A."/>
            <person name="Grigoriev I.V."/>
        </authorList>
    </citation>
    <scope>NUCLEOTIDE SEQUENCE [LARGE SCALE GENOMIC DNA]</scope>
    <source>
        <strain evidence="2 3">NRRL 1336</strain>
    </source>
</reference>
<keyword evidence="1" id="KW-1133">Transmembrane helix</keyword>
<dbReference type="AlphaFoldDB" id="A0A1X2HWX4"/>
<protein>
    <submittedName>
        <fullName evidence="2">Uncharacterized protein</fullName>
    </submittedName>
</protein>